<protein>
    <submittedName>
        <fullName evidence="1">Uncharacterized protein</fullName>
    </submittedName>
</protein>
<dbReference type="HOGENOM" id="CLU_2170956_0_0_1"/>
<name>A0A0D0VGA9_CRYGA</name>
<sequence length="110" mass="12311">MEGQAVVTTCSRASPYHSYLTDLVRYLLQCVLSQKRHGGILNCGRNYAVSCATTLFASSLTCPACNQTLQEPYVSLFDYDLHITFLLTDPQIVVTILCWITAVHRTRGYC</sequence>
<dbReference type="AlphaFoldDB" id="A0A0D0VGA9"/>
<accession>A0A0D0VGA9</accession>
<dbReference type="SUPFAM" id="SSF57850">
    <property type="entry name" value="RING/U-box"/>
    <property type="match status" value="1"/>
</dbReference>
<dbReference type="EMBL" id="KN847983">
    <property type="protein sequence ID" value="KIR46476.1"/>
    <property type="molecule type" value="Genomic_DNA"/>
</dbReference>
<organism evidence="1">
    <name type="scientific">Cryptococcus bacillisporus CA1280</name>
    <dbReference type="NCBI Taxonomy" id="1296109"/>
    <lineage>
        <taxon>Eukaryota</taxon>
        <taxon>Fungi</taxon>
        <taxon>Dikarya</taxon>
        <taxon>Basidiomycota</taxon>
        <taxon>Agaricomycotina</taxon>
        <taxon>Tremellomycetes</taxon>
        <taxon>Tremellales</taxon>
        <taxon>Cryptococcaceae</taxon>
        <taxon>Cryptococcus</taxon>
        <taxon>Cryptococcus gattii species complex</taxon>
    </lineage>
</organism>
<gene>
    <name evidence="1" type="ORF">I312_03962</name>
</gene>
<dbReference type="OrthoDB" id="2572989at2759"/>
<evidence type="ECO:0000313" key="1">
    <source>
        <dbReference type="EMBL" id="KIR46476.1"/>
    </source>
</evidence>
<reference evidence="1" key="1">
    <citation type="submission" date="2015-01" db="EMBL/GenBank/DDBJ databases">
        <title>The Genome Sequence of Cryptococcus gattii CA1280.</title>
        <authorList>
            <consortium name="The Broad Institute Genomics Platform"/>
            <person name="Cuomo C."/>
            <person name="Litvintseva A."/>
            <person name="Chen Y."/>
            <person name="Heitman J."/>
            <person name="Sun S."/>
            <person name="Springer D."/>
            <person name="Dromer F."/>
            <person name="Young S."/>
            <person name="Zeng Q."/>
            <person name="Gargeya S."/>
            <person name="Abouelleil A."/>
            <person name="Alvarado L."/>
            <person name="Chapman S.B."/>
            <person name="Gainer-Dewar J."/>
            <person name="Goldberg J."/>
            <person name="Griggs A."/>
            <person name="Gujja S."/>
            <person name="Hansen M."/>
            <person name="Howarth C."/>
            <person name="Imamovic A."/>
            <person name="Larimer J."/>
            <person name="Murphy C."/>
            <person name="Naylor J."/>
            <person name="Pearson M."/>
            <person name="Priest M."/>
            <person name="Roberts A."/>
            <person name="Saif S."/>
            <person name="Shea T."/>
            <person name="Sykes S."/>
            <person name="Wortman J."/>
            <person name="Nusbaum C."/>
            <person name="Birren B."/>
        </authorList>
    </citation>
    <scope>NUCLEOTIDE SEQUENCE [LARGE SCALE GENOMIC DNA]</scope>
    <source>
        <strain evidence="1">CA1280</strain>
    </source>
</reference>
<proteinExistence type="predicted"/>